<organism evidence="5 6">
    <name type="scientific">Amycolatopsis rhabdoformis</name>
    <dbReference type="NCBI Taxonomy" id="1448059"/>
    <lineage>
        <taxon>Bacteria</taxon>
        <taxon>Bacillati</taxon>
        <taxon>Actinomycetota</taxon>
        <taxon>Actinomycetes</taxon>
        <taxon>Pseudonocardiales</taxon>
        <taxon>Pseudonocardiaceae</taxon>
        <taxon>Amycolatopsis</taxon>
    </lineage>
</organism>
<dbReference type="Gene3D" id="3.40.50.10990">
    <property type="entry name" value="GTP cyclohydrolase II"/>
    <property type="match status" value="1"/>
</dbReference>
<keyword evidence="2" id="KW-0686">Riboflavin biosynthesis</keyword>
<evidence type="ECO:0000256" key="1">
    <source>
        <dbReference type="ARBA" id="ARBA00005104"/>
    </source>
</evidence>
<evidence type="ECO:0000256" key="2">
    <source>
        <dbReference type="ARBA" id="ARBA00022619"/>
    </source>
</evidence>
<dbReference type="SUPFAM" id="SSF142695">
    <property type="entry name" value="RibA-like"/>
    <property type="match status" value="1"/>
</dbReference>
<accession>A0ABZ1IMH4</accession>
<keyword evidence="5" id="KW-0378">Hydrolase</keyword>
<evidence type="ECO:0000259" key="4">
    <source>
        <dbReference type="Pfam" id="PF00925"/>
    </source>
</evidence>
<dbReference type="InterPro" id="IPR036144">
    <property type="entry name" value="RibA-like_sf"/>
</dbReference>
<dbReference type="Pfam" id="PF00925">
    <property type="entry name" value="GTP_cyclohydro2"/>
    <property type="match status" value="1"/>
</dbReference>
<dbReference type="RefSeq" id="WP_326838212.1">
    <property type="nucleotide sequence ID" value="NZ_CP142149.1"/>
</dbReference>
<evidence type="ECO:0000313" key="6">
    <source>
        <dbReference type="Proteomes" id="UP001330812"/>
    </source>
</evidence>
<keyword evidence="6" id="KW-1185">Reference proteome</keyword>
<dbReference type="PANTHER" id="PTHR21327:SF18">
    <property type="entry name" value="3,4-DIHYDROXY-2-BUTANONE 4-PHOSPHATE SYNTHASE"/>
    <property type="match status" value="1"/>
</dbReference>
<comment type="pathway">
    <text evidence="1">Cofactor biosynthesis; riboflavin biosynthesis.</text>
</comment>
<gene>
    <name evidence="5" type="primary">ribA</name>
    <name evidence="5" type="ORF">VSH64_44400</name>
</gene>
<dbReference type="Proteomes" id="UP001330812">
    <property type="component" value="Chromosome"/>
</dbReference>
<evidence type="ECO:0000256" key="3">
    <source>
        <dbReference type="ARBA" id="ARBA00022723"/>
    </source>
</evidence>
<feature type="domain" description="GTP cyclohydrolase II" evidence="4">
    <location>
        <begin position="5"/>
        <end position="161"/>
    </location>
</feature>
<keyword evidence="3" id="KW-0479">Metal-binding</keyword>
<sequence>MRTHELHGAEGTFTVYVLDDVPGLNKPAAAVFGEPADDCLVRVHSRCLYGEIFASDDCDCRAQLHKSLELIREAGSGVLIYLDQEGRGAGLGVKAQGYEISQLLGLDTFESYAHMKVEADTRTYGHAVRLLNELKLDQVRLLTNNPAKVEALRDAGIIVERQELVVDHPGEQAQRYLLAKERHGHAIFA</sequence>
<reference evidence="5 6" key="1">
    <citation type="journal article" date="2015" name="Int. J. Syst. Evol. Microbiol.">
        <title>Amycolatopsis rhabdoformis sp. nov., an actinomycete isolated from a tropical forest soil.</title>
        <authorList>
            <person name="Souza W.R."/>
            <person name="Silva R.E."/>
            <person name="Goodfellow M."/>
            <person name="Busarakam K."/>
            <person name="Figueiro F.S."/>
            <person name="Ferreira D."/>
            <person name="Rodrigues-Filho E."/>
            <person name="Moraes L.A.B."/>
            <person name="Zucchi T.D."/>
        </authorList>
    </citation>
    <scope>NUCLEOTIDE SEQUENCE [LARGE SCALE GENOMIC DNA]</scope>
    <source>
        <strain evidence="5 6">NCIMB 14900</strain>
    </source>
</reference>
<dbReference type="EC" id="3.5.4.25" evidence="5"/>
<dbReference type="PANTHER" id="PTHR21327">
    <property type="entry name" value="GTP CYCLOHYDROLASE II-RELATED"/>
    <property type="match status" value="1"/>
</dbReference>
<dbReference type="GO" id="GO:0003935">
    <property type="term" value="F:GTP cyclohydrolase II activity"/>
    <property type="evidence" value="ECO:0007669"/>
    <property type="project" value="UniProtKB-EC"/>
</dbReference>
<name>A0ABZ1IMH4_9PSEU</name>
<dbReference type="NCBIfam" id="NF001591">
    <property type="entry name" value="PRK00393.1"/>
    <property type="match status" value="1"/>
</dbReference>
<evidence type="ECO:0000313" key="5">
    <source>
        <dbReference type="EMBL" id="WSE35413.1"/>
    </source>
</evidence>
<dbReference type="EMBL" id="CP142149">
    <property type="protein sequence ID" value="WSE35413.1"/>
    <property type="molecule type" value="Genomic_DNA"/>
</dbReference>
<dbReference type="InterPro" id="IPR032677">
    <property type="entry name" value="GTP_cyclohydro_II"/>
</dbReference>
<proteinExistence type="predicted"/>
<protein>
    <submittedName>
        <fullName evidence="5">GTP cyclohydrolase II RibA</fullName>
        <ecNumber evidence="5">3.5.4.25</ecNumber>
    </submittedName>
</protein>